<evidence type="ECO:0000313" key="2">
    <source>
        <dbReference type="EMBL" id="KAK1125050.1"/>
    </source>
</evidence>
<protein>
    <submittedName>
        <fullName evidence="2">Uncharacterized protein</fullName>
    </submittedName>
</protein>
<organism evidence="2 3">
    <name type="scientific">Melipona bicolor</name>
    <dbReference type="NCBI Taxonomy" id="60889"/>
    <lineage>
        <taxon>Eukaryota</taxon>
        <taxon>Metazoa</taxon>
        <taxon>Ecdysozoa</taxon>
        <taxon>Arthropoda</taxon>
        <taxon>Hexapoda</taxon>
        <taxon>Insecta</taxon>
        <taxon>Pterygota</taxon>
        <taxon>Neoptera</taxon>
        <taxon>Endopterygota</taxon>
        <taxon>Hymenoptera</taxon>
        <taxon>Apocrita</taxon>
        <taxon>Aculeata</taxon>
        <taxon>Apoidea</taxon>
        <taxon>Anthophila</taxon>
        <taxon>Apidae</taxon>
        <taxon>Melipona</taxon>
    </lineage>
</organism>
<evidence type="ECO:0000313" key="3">
    <source>
        <dbReference type="Proteomes" id="UP001177670"/>
    </source>
</evidence>
<reference evidence="2" key="1">
    <citation type="submission" date="2021-10" db="EMBL/GenBank/DDBJ databases">
        <title>Melipona bicolor Genome sequencing and assembly.</title>
        <authorList>
            <person name="Araujo N.S."/>
            <person name="Arias M.C."/>
        </authorList>
    </citation>
    <scope>NUCLEOTIDE SEQUENCE</scope>
    <source>
        <strain evidence="2">USP_2M_L1-L4_2017</strain>
        <tissue evidence="2">Whole body</tissue>
    </source>
</reference>
<dbReference type="AlphaFoldDB" id="A0AA40KLP8"/>
<keyword evidence="3" id="KW-1185">Reference proteome</keyword>
<evidence type="ECO:0000256" key="1">
    <source>
        <dbReference type="SAM" id="MobiDB-lite"/>
    </source>
</evidence>
<dbReference type="Proteomes" id="UP001177670">
    <property type="component" value="Unassembled WGS sequence"/>
</dbReference>
<comment type="caution">
    <text evidence="2">The sequence shown here is derived from an EMBL/GenBank/DDBJ whole genome shotgun (WGS) entry which is preliminary data.</text>
</comment>
<dbReference type="EMBL" id="JAHYIQ010000017">
    <property type="protein sequence ID" value="KAK1125050.1"/>
    <property type="molecule type" value="Genomic_DNA"/>
</dbReference>
<gene>
    <name evidence="2" type="ORF">K0M31_006388</name>
</gene>
<name>A0AA40KLP8_9HYME</name>
<feature type="region of interest" description="Disordered" evidence="1">
    <location>
        <begin position="1"/>
        <end position="37"/>
    </location>
</feature>
<proteinExistence type="predicted"/>
<sequence length="193" mass="20986">MPRNVSNGRVKSSVGQRTGKPNGGPLTSRVTKPRVREPSSRLVECVINKRISVPRTRPEGNLTRLTIAQTLHGRRSFLADRRSSRDQGAPISPRRVVRQLLPAAVARFAASEIKTIISTGVTPPPGVKTSSRWVSRALESCSAGWSENEGTNEAPPEPAARVTIDIRSAVAWRPAKSLHMQPLRARFCLGSVA</sequence>
<feature type="compositionally biased region" description="Polar residues" evidence="1">
    <location>
        <begin position="1"/>
        <end position="16"/>
    </location>
</feature>
<accession>A0AA40KLP8</accession>